<reference evidence="2 3" key="1">
    <citation type="submission" date="2017-04" db="EMBL/GenBank/DDBJ databases">
        <title>Novel microbial lineages endemic to geothermal iron-oxide mats fill important gaps in the evolutionary history of Archaea.</title>
        <authorList>
            <person name="Jay Z.J."/>
            <person name="Beam J.P."/>
            <person name="Dlakic M."/>
            <person name="Rusch D.B."/>
            <person name="Kozubal M.A."/>
            <person name="Inskeep W.P."/>
        </authorList>
    </citation>
    <scope>NUCLEOTIDE SEQUENCE [LARGE SCALE GENOMIC DNA]</scope>
    <source>
        <strain evidence="2">BE_D</strain>
    </source>
</reference>
<evidence type="ECO:0000313" key="2">
    <source>
        <dbReference type="EMBL" id="PSO06407.1"/>
    </source>
</evidence>
<protein>
    <recommendedName>
        <fullName evidence="4">ABC-2 type transporter domain-containing protein</fullName>
    </recommendedName>
</protein>
<dbReference type="EMBL" id="NEXF01000503">
    <property type="protein sequence ID" value="PSO06407.1"/>
    <property type="molecule type" value="Genomic_DNA"/>
</dbReference>
<dbReference type="Proteomes" id="UP000242015">
    <property type="component" value="Unassembled WGS sequence"/>
</dbReference>
<keyword evidence="1" id="KW-0812">Transmembrane</keyword>
<feature type="transmembrane region" description="Helical" evidence="1">
    <location>
        <begin position="161"/>
        <end position="179"/>
    </location>
</feature>
<organism evidence="2 3">
    <name type="scientific">Candidatus Marsarchaeota G2 archaeon BE_D</name>
    <dbReference type="NCBI Taxonomy" id="1978158"/>
    <lineage>
        <taxon>Archaea</taxon>
        <taxon>Candidatus Marsarchaeota</taxon>
        <taxon>Candidatus Marsarchaeota group 2</taxon>
    </lineage>
</organism>
<evidence type="ECO:0008006" key="4">
    <source>
        <dbReference type="Google" id="ProtNLM"/>
    </source>
</evidence>
<keyword evidence="1" id="KW-1133">Transmembrane helix</keyword>
<evidence type="ECO:0000313" key="3">
    <source>
        <dbReference type="Proteomes" id="UP000242015"/>
    </source>
</evidence>
<proteinExistence type="predicted"/>
<feature type="transmembrane region" description="Helical" evidence="1">
    <location>
        <begin position="51"/>
        <end position="74"/>
    </location>
</feature>
<dbReference type="AlphaFoldDB" id="A0A2R6C693"/>
<feature type="transmembrane region" description="Helical" evidence="1">
    <location>
        <begin position="185"/>
        <end position="204"/>
    </location>
</feature>
<comment type="caution">
    <text evidence="2">The sequence shown here is derived from an EMBL/GenBank/DDBJ whole genome shotgun (WGS) entry which is preliminary data.</text>
</comment>
<name>A0A2R6C693_9ARCH</name>
<feature type="transmembrane region" description="Helical" evidence="1">
    <location>
        <begin position="127"/>
        <end position="149"/>
    </location>
</feature>
<evidence type="ECO:0000256" key="1">
    <source>
        <dbReference type="SAM" id="Phobius"/>
    </source>
</evidence>
<gene>
    <name evidence="2" type="ORF">B9Q04_16230</name>
</gene>
<feature type="transmembrane region" description="Helical" evidence="1">
    <location>
        <begin position="94"/>
        <end position="121"/>
    </location>
</feature>
<feature type="transmembrane region" description="Helical" evidence="1">
    <location>
        <begin position="21"/>
        <end position="39"/>
    </location>
</feature>
<accession>A0A2R6C693</accession>
<sequence length="215" mass="24187">MSKTLLIFKTFNKRIIRRNSGYLAFLVALMVLLTIYDIHNLHIMKTLPYILGIYIATPMIFGVLYSSMVASVFIEDKSSGLLEFLMASGIDSKWLIDMYIISYLILAVPTLTLISTLFSVLMGDPRFLIELESNALGTSLLIISPTLYVSSLQKNAGRYPVSVYIGVAIMFAYLLLSNYKFMNTAPLYVGILLVILSLALTLSLRERLRPEHMLP</sequence>
<keyword evidence="1" id="KW-0472">Membrane</keyword>